<accession>A0A6M3XGJ8</accession>
<protein>
    <submittedName>
        <fullName evidence="1">Uncharacterized protein</fullName>
    </submittedName>
</protein>
<dbReference type="AlphaFoldDB" id="A0A6M3XGJ8"/>
<proteinExistence type="predicted"/>
<sequence>MMLYCGICKKNHPGTYINTGRHGKVNIDCLIELIEKLLDKLEKVNNV</sequence>
<gene>
    <name evidence="1" type="ORF">TM448B00871_0017</name>
</gene>
<dbReference type="EMBL" id="MT144667">
    <property type="protein sequence ID" value="QJH96928.1"/>
    <property type="molecule type" value="Genomic_DNA"/>
</dbReference>
<evidence type="ECO:0000313" key="1">
    <source>
        <dbReference type="EMBL" id="QJH96928.1"/>
    </source>
</evidence>
<organism evidence="1">
    <name type="scientific">viral metagenome</name>
    <dbReference type="NCBI Taxonomy" id="1070528"/>
    <lineage>
        <taxon>unclassified sequences</taxon>
        <taxon>metagenomes</taxon>
        <taxon>organismal metagenomes</taxon>
    </lineage>
</organism>
<reference evidence="1" key="1">
    <citation type="submission" date="2020-03" db="EMBL/GenBank/DDBJ databases">
        <title>The deep terrestrial virosphere.</title>
        <authorList>
            <person name="Holmfeldt K."/>
            <person name="Nilsson E."/>
            <person name="Simone D."/>
            <person name="Lopez-Fernandez M."/>
            <person name="Wu X."/>
            <person name="de Brujin I."/>
            <person name="Lundin D."/>
            <person name="Andersson A."/>
            <person name="Bertilsson S."/>
            <person name="Dopson M."/>
        </authorList>
    </citation>
    <scope>NUCLEOTIDE SEQUENCE</scope>
    <source>
        <strain evidence="1">TM448B00871</strain>
    </source>
</reference>
<name>A0A6M3XGJ8_9ZZZZ</name>